<evidence type="ECO:0000313" key="1">
    <source>
        <dbReference type="EMBL" id="SBP25388.1"/>
    </source>
</evidence>
<organism evidence="1">
    <name type="scientific">Iconisemion striatum</name>
    <dbReference type="NCBI Taxonomy" id="60296"/>
    <lineage>
        <taxon>Eukaryota</taxon>
        <taxon>Metazoa</taxon>
        <taxon>Chordata</taxon>
        <taxon>Craniata</taxon>
        <taxon>Vertebrata</taxon>
        <taxon>Euteleostomi</taxon>
        <taxon>Actinopterygii</taxon>
        <taxon>Neopterygii</taxon>
        <taxon>Teleostei</taxon>
        <taxon>Neoteleostei</taxon>
        <taxon>Acanthomorphata</taxon>
        <taxon>Ovalentaria</taxon>
        <taxon>Atherinomorphae</taxon>
        <taxon>Cyprinodontiformes</taxon>
        <taxon>Nothobranchiidae</taxon>
        <taxon>Iconisemion</taxon>
    </lineage>
</organism>
<dbReference type="EMBL" id="HADX01003156">
    <property type="protein sequence ID" value="SBP25388.1"/>
    <property type="molecule type" value="Transcribed_RNA"/>
</dbReference>
<accession>A0A1A7Y530</accession>
<name>A0A1A7Y530_9TELE</name>
<feature type="non-terminal residue" evidence="1">
    <location>
        <position position="55"/>
    </location>
</feature>
<dbReference type="AlphaFoldDB" id="A0A1A7Y530"/>
<proteinExistence type="predicted"/>
<reference evidence="1" key="1">
    <citation type="submission" date="2016-05" db="EMBL/GenBank/DDBJ databases">
        <authorList>
            <person name="Lavstsen T."/>
            <person name="Jespersen J.S."/>
        </authorList>
    </citation>
    <scope>NUCLEOTIDE SEQUENCE</scope>
    <source>
        <tissue evidence="1">Brain</tissue>
    </source>
</reference>
<sequence>HGGIHATRNRLHSLCVHFQAGRMIFSRFFFVPSHLPDYQRARTTLLLSNSQVSWL</sequence>
<gene>
    <name evidence="1" type="primary">Nfu_g_1_003098</name>
</gene>
<feature type="non-terminal residue" evidence="1">
    <location>
        <position position="1"/>
    </location>
</feature>
<protein>
    <submittedName>
        <fullName evidence="1">Uncharacterized protein</fullName>
    </submittedName>
</protein>
<reference evidence="1" key="2">
    <citation type="submission" date="2016-06" db="EMBL/GenBank/DDBJ databases">
        <title>The genome of a short-lived fish provides insights into sex chromosome evolution and the genetic control of aging.</title>
        <authorList>
            <person name="Reichwald K."/>
            <person name="Felder M."/>
            <person name="Petzold A."/>
            <person name="Koch P."/>
            <person name="Groth M."/>
            <person name="Platzer M."/>
        </authorList>
    </citation>
    <scope>NUCLEOTIDE SEQUENCE</scope>
    <source>
        <tissue evidence="1">Brain</tissue>
    </source>
</reference>